<reference evidence="2 3" key="1">
    <citation type="journal article" date="2016" name="Nat. Commun.">
        <title>Thousands of microbial genomes shed light on interconnected biogeochemical processes in an aquifer system.</title>
        <authorList>
            <person name="Anantharaman K."/>
            <person name="Brown C.T."/>
            <person name="Hug L.A."/>
            <person name="Sharon I."/>
            <person name="Castelle C.J."/>
            <person name="Probst A.J."/>
            <person name="Thomas B.C."/>
            <person name="Singh A."/>
            <person name="Wilkins M.J."/>
            <person name="Karaoz U."/>
            <person name="Brodie E.L."/>
            <person name="Williams K.H."/>
            <person name="Hubbard S.S."/>
            <person name="Banfield J.F."/>
        </authorList>
    </citation>
    <scope>NUCLEOTIDE SEQUENCE [LARGE SCALE GENOMIC DNA]</scope>
</reference>
<evidence type="ECO:0000313" key="2">
    <source>
        <dbReference type="EMBL" id="OGE74094.1"/>
    </source>
</evidence>
<sequence>MLYVQVLLGAFIFGAVFGIWRAFFPQYVKSTLVACTYAIPILCVPVWTVWKVKGWHLILVSERMEIGVLLITLGLVFASVYVGFVGMGVGEHYTSRCFVDRKDTGF</sequence>
<accession>A0A1F5N918</accession>
<gene>
    <name evidence="2" type="ORF">A3K06_01775</name>
</gene>
<feature type="transmembrane region" description="Helical" evidence="1">
    <location>
        <begin position="6"/>
        <end position="24"/>
    </location>
</feature>
<comment type="caution">
    <text evidence="2">The sequence shown here is derived from an EMBL/GenBank/DDBJ whole genome shotgun (WGS) entry which is preliminary data.</text>
</comment>
<evidence type="ECO:0000313" key="3">
    <source>
        <dbReference type="Proteomes" id="UP000176547"/>
    </source>
</evidence>
<name>A0A1F5N918_9BACT</name>
<dbReference type="AlphaFoldDB" id="A0A1F5N918"/>
<feature type="transmembrane region" description="Helical" evidence="1">
    <location>
        <begin position="31"/>
        <end position="50"/>
    </location>
</feature>
<proteinExistence type="predicted"/>
<dbReference type="EMBL" id="MFEG01000072">
    <property type="protein sequence ID" value="OGE74094.1"/>
    <property type="molecule type" value="Genomic_DNA"/>
</dbReference>
<feature type="transmembrane region" description="Helical" evidence="1">
    <location>
        <begin position="66"/>
        <end position="86"/>
    </location>
</feature>
<dbReference type="Proteomes" id="UP000176547">
    <property type="component" value="Unassembled WGS sequence"/>
</dbReference>
<keyword evidence="1" id="KW-0472">Membrane</keyword>
<keyword evidence="1" id="KW-0812">Transmembrane</keyword>
<protein>
    <submittedName>
        <fullName evidence="2">Uncharacterized protein</fullName>
    </submittedName>
</protein>
<keyword evidence="1" id="KW-1133">Transmembrane helix</keyword>
<organism evidence="2 3">
    <name type="scientific">Candidatus Doudnabacteria bacterium RIFCSPHIGHO2_01_52_17</name>
    <dbReference type="NCBI Taxonomy" id="1817820"/>
    <lineage>
        <taxon>Bacteria</taxon>
        <taxon>Candidatus Doudnaibacteriota</taxon>
    </lineage>
</organism>
<evidence type="ECO:0000256" key="1">
    <source>
        <dbReference type="SAM" id="Phobius"/>
    </source>
</evidence>